<dbReference type="RefSeq" id="WP_194507278.1">
    <property type="nucleotide sequence ID" value="NZ_JADILU010000002.1"/>
</dbReference>
<dbReference type="SMART" id="SM00479">
    <property type="entry name" value="EXOIII"/>
    <property type="match status" value="1"/>
</dbReference>
<feature type="domain" description="GIY-YIG" evidence="10">
    <location>
        <begin position="195"/>
        <end position="271"/>
    </location>
</feature>
<dbReference type="InterPro" id="IPR006054">
    <property type="entry name" value="DnaQ"/>
</dbReference>
<proteinExistence type="predicted"/>
<evidence type="ECO:0000259" key="10">
    <source>
        <dbReference type="PROSITE" id="PS50164"/>
    </source>
</evidence>
<gene>
    <name evidence="11" type="ORF">ACFS29_00935</name>
</gene>
<comment type="caution">
    <text evidence="11">The sequence shown here is derived from an EMBL/GenBank/DDBJ whole genome shotgun (WGS) entry which is preliminary data.</text>
</comment>
<organism evidence="11 12">
    <name type="scientific">Psychroserpens luteus</name>
    <dbReference type="NCBI Taxonomy" id="1434066"/>
    <lineage>
        <taxon>Bacteria</taxon>
        <taxon>Pseudomonadati</taxon>
        <taxon>Bacteroidota</taxon>
        <taxon>Flavobacteriia</taxon>
        <taxon>Flavobacteriales</taxon>
        <taxon>Flavobacteriaceae</taxon>
        <taxon>Psychroserpens</taxon>
    </lineage>
</organism>
<accession>A0ABW5ZMG5</accession>
<keyword evidence="4" id="KW-0267">Excision nuclease</keyword>
<keyword evidence="11" id="KW-0269">Exonuclease</keyword>
<dbReference type="NCBIfam" id="TIGR00573">
    <property type="entry name" value="dnaq"/>
    <property type="match status" value="1"/>
</dbReference>
<dbReference type="Pfam" id="PF00929">
    <property type="entry name" value="RNase_T"/>
    <property type="match status" value="1"/>
</dbReference>
<dbReference type="InterPro" id="IPR035901">
    <property type="entry name" value="GIY-YIG_endonuc_sf"/>
</dbReference>
<evidence type="ECO:0000256" key="9">
    <source>
        <dbReference type="ARBA" id="ARBA00042732"/>
    </source>
</evidence>
<dbReference type="PANTHER" id="PTHR30562:SF10">
    <property type="entry name" value="EXCINUCLEASE CHO"/>
    <property type="match status" value="1"/>
</dbReference>
<dbReference type="PANTHER" id="PTHR30562">
    <property type="entry name" value="UVRC/OXIDOREDUCTASE"/>
    <property type="match status" value="1"/>
</dbReference>
<dbReference type="Gene3D" id="3.40.1440.10">
    <property type="entry name" value="GIY-YIG endonuclease"/>
    <property type="match status" value="1"/>
</dbReference>
<dbReference type="CDD" id="cd10434">
    <property type="entry name" value="GIY-YIG_UvrC_Cho"/>
    <property type="match status" value="1"/>
</dbReference>
<dbReference type="CDD" id="cd06127">
    <property type="entry name" value="DEDDh"/>
    <property type="match status" value="1"/>
</dbReference>
<dbReference type="SUPFAM" id="SSF82771">
    <property type="entry name" value="GIY-YIG endonuclease"/>
    <property type="match status" value="1"/>
</dbReference>
<evidence type="ECO:0000256" key="3">
    <source>
        <dbReference type="ARBA" id="ARBA00022801"/>
    </source>
</evidence>
<dbReference type="InterPro" id="IPR047296">
    <property type="entry name" value="GIY-YIG_UvrC_Cho"/>
</dbReference>
<evidence type="ECO:0000313" key="12">
    <source>
        <dbReference type="Proteomes" id="UP001597548"/>
    </source>
</evidence>
<keyword evidence="11" id="KW-0540">Nuclease</keyword>
<evidence type="ECO:0000256" key="6">
    <source>
        <dbReference type="ARBA" id="ARBA00023236"/>
    </source>
</evidence>
<keyword evidence="1" id="KW-0227">DNA damage</keyword>
<dbReference type="InterPro" id="IPR036397">
    <property type="entry name" value="RNaseH_sf"/>
</dbReference>
<dbReference type="Pfam" id="PF01541">
    <property type="entry name" value="GIY-YIG"/>
    <property type="match status" value="1"/>
</dbReference>
<keyword evidence="2" id="KW-0228">DNA excision</keyword>
<name>A0ABW5ZMG5_9FLAO</name>
<dbReference type="SUPFAM" id="SSF53098">
    <property type="entry name" value="Ribonuclease H-like"/>
    <property type="match status" value="1"/>
</dbReference>
<dbReference type="InterPro" id="IPR000305">
    <property type="entry name" value="GIY-YIG_endonuc"/>
</dbReference>
<evidence type="ECO:0000256" key="4">
    <source>
        <dbReference type="ARBA" id="ARBA00022881"/>
    </source>
</evidence>
<sequence length="445" mass="51644">MIYTIIDVETTGRENRMTEISIFKYDGTQVVDEFTTLVNPESEIPMHITALTGIDNRLVADAPVFADVAQDILNITEDSTFVAHNVNFDYNVIGGEFKRLGIDFRRKKLCTVRLSRKLLPGYKSYSLGKICKDLKIDLVDRHRARGDAEATVILFELLLAQPKAVEVFNDFLNKNSREATLPPNLPKETFEALPNSPGIYFFKDKKGKIIYVGKAKDIKKRVLSHFYSKTKKSLDMVRETRDIDFELSGSELIALLMEDAAIKHNFPLFNKVSKRTIQSYSIFSYEDRNGIIHLAINKGRLVHKPIATFFNMRDVRLYMEKICSQYNLCPKYCHLQEAVWECSHYNITDCKGICRDEETSDEYNKRVHKAIYEVSENKQDIILKEKGRNSNEEAFIWIKENVYLGYGFIDKQEQISHQDDLQYYLIKQKDNIDIQKILKHKMLDI</sequence>
<dbReference type="InterPro" id="IPR013520">
    <property type="entry name" value="Ribonucl_H"/>
</dbReference>
<dbReference type="Proteomes" id="UP001597548">
    <property type="component" value="Unassembled WGS sequence"/>
</dbReference>
<keyword evidence="5" id="KW-0234">DNA repair</keyword>
<dbReference type="Gene3D" id="3.30.420.10">
    <property type="entry name" value="Ribonuclease H-like superfamily/Ribonuclease H"/>
    <property type="match status" value="1"/>
</dbReference>
<protein>
    <recommendedName>
        <fullName evidence="7">Excinuclease cho</fullName>
    </recommendedName>
    <alternativeName>
        <fullName evidence="9">Endonuclease cho</fullName>
    </alternativeName>
    <alternativeName>
        <fullName evidence="8">UvrC homolog protein</fullName>
    </alternativeName>
</protein>
<evidence type="ECO:0000313" key="11">
    <source>
        <dbReference type="EMBL" id="MFD2914190.1"/>
    </source>
</evidence>
<dbReference type="EMBL" id="JBHUOS010000001">
    <property type="protein sequence ID" value="MFD2914190.1"/>
    <property type="molecule type" value="Genomic_DNA"/>
</dbReference>
<evidence type="ECO:0000256" key="7">
    <source>
        <dbReference type="ARBA" id="ARBA00040756"/>
    </source>
</evidence>
<evidence type="ECO:0000256" key="2">
    <source>
        <dbReference type="ARBA" id="ARBA00022769"/>
    </source>
</evidence>
<dbReference type="GO" id="GO:0004527">
    <property type="term" value="F:exonuclease activity"/>
    <property type="evidence" value="ECO:0007669"/>
    <property type="project" value="UniProtKB-KW"/>
</dbReference>
<reference evidence="12" key="1">
    <citation type="journal article" date="2019" name="Int. J. Syst. Evol. Microbiol.">
        <title>The Global Catalogue of Microorganisms (GCM) 10K type strain sequencing project: providing services to taxonomists for standard genome sequencing and annotation.</title>
        <authorList>
            <consortium name="The Broad Institute Genomics Platform"/>
            <consortium name="The Broad Institute Genome Sequencing Center for Infectious Disease"/>
            <person name="Wu L."/>
            <person name="Ma J."/>
        </authorList>
    </citation>
    <scope>NUCLEOTIDE SEQUENCE [LARGE SCALE GENOMIC DNA]</scope>
    <source>
        <strain evidence="12">KCTC 32514</strain>
    </source>
</reference>
<dbReference type="InterPro" id="IPR050066">
    <property type="entry name" value="UvrABC_protein_C"/>
</dbReference>
<keyword evidence="6" id="KW-0742">SOS response</keyword>
<dbReference type="InterPro" id="IPR012337">
    <property type="entry name" value="RNaseH-like_sf"/>
</dbReference>
<evidence type="ECO:0000256" key="5">
    <source>
        <dbReference type="ARBA" id="ARBA00023204"/>
    </source>
</evidence>
<dbReference type="SMART" id="SM00465">
    <property type="entry name" value="GIYc"/>
    <property type="match status" value="1"/>
</dbReference>
<dbReference type="PROSITE" id="PS50164">
    <property type="entry name" value="GIY_YIG"/>
    <property type="match status" value="1"/>
</dbReference>
<keyword evidence="3" id="KW-0378">Hydrolase</keyword>
<keyword evidence="12" id="KW-1185">Reference proteome</keyword>
<evidence type="ECO:0000256" key="8">
    <source>
        <dbReference type="ARBA" id="ARBA00042138"/>
    </source>
</evidence>
<evidence type="ECO:0000256" key="1">
    <source>
        <dbReference type="ARBA" id="ARBA00022763"/>
    </source>
</evidence>